<name>A0A1H3VM74_9FLAO</name>
<evidence type="ECO:0000256" key="4">
    <source>
        <dbReference type="ARBA" id="ARBA00022989"/>
    </source>
</evidence>
<feature type="transmembrane region" description="Helical" evidence="6">
    <location>
        <begin position="218"/>
        <end position="237"/>
    </location>
</feature>
<keyword evidence="7" id="KW-0808">Transferase</keyword>
<dbReference type="EMBL" id="FNQF01000001">
    <property type="protein sequence ID" value="SDZ75897.1"/>
    <property type="molecule type" value="Genomic_DNA"/>
</dbReference>
<organism evidence="7 8">
    <name type="scientific">Psychroflexus halocasei</name>
    <dbReference type="NCBI Taxonomy" id="908615"/>
    <lineage>
        <taxon>Bacteria</taxon>
        <taxon>Pseudomonadati</taxon>
        <taxon>Bacteroidota</taxon>
        <taxon>Flavobacteriia</taxon>
        <taxon>Flavobacteriales</taxon>
        <taxon>Flavobacteriaceae</taxon>
        <taxon>Psychroflexus</taxon>
    </lineage>
</organism>
<evidence type="ECO:0000313" key="8">
    <source>
        <dbReference type="Proteomes" id="UP000198820"/>
    </source>
</evidence>
<protein>
    <submittedName>
        <fullName evidence="7">4-hydroxybenzoate polyprenyltransferase</fullName>
    </submittedName>
</protein>
<dbReference type="InterPro" id="IPR050475">
    <property type="entry name" value="Prenyltransferase_related"/>
</dbReference>
<feature type="transmembrane region" description="Helical" evidence="6">
    <location>
        <begin position="102"/>
        <end position="135"/>
    </location>
</feature>
<keyword evidence="3 6" id="KW-0812">Transmembrane</keyword>
<keyword evidence="2" id="KW-1003">Cell membrane</keyword>
<sequence length="300" mass="34880">MASGSRKIILKFFSLFSVVRGYNILVLVIAQYLASIFIMAPDIPIRDVVLDSNLFLIVLSSSLAIASGYIINNFYDSEKDLINRPQKTLLDNYVSQNTKLGVYFSLNFLCVILASYVAFKAVIFFSVYIFLLWLYSHKLKKYPFIGTLTASLLATLPFFIIFVYYQNFAPVIFIHAFFLFLLISIRELVKDLENLRGDFAQSYYTIPVIYGTQFTRKLITFLVLLLFIPAFILINSYDIGLMLYYFIFTVIFFVAFIIKLWNSIHWHDYVLLHNFLKFLIVLGIFSIALIDIQQVIKRLF</sequence>
<evidence type="ECO:0000256" key="2">
    <source>
        <dbReference type="ARBA" id="ARBA00022475"/>
    </source>
</evidence>
<dbReference type="Pfam" id="PF01040">
    <property type="entry name" value="UbiA"/>
    <property type="match status" value="1"/>
</dbReference>
<evidence type="ECO:0000256" key="6">
    <source>
        <dbReference type="SAM" id="Phobius"/>
    </source>
</evidence>
<feature type="transmembrane region" description="Helical" evidence="6">
    <location>
        <begin position="243"/>
        <end position="262"/>
    </location>
</feature>
<dbReference type="InterPro" id="IPR000537">
    <property type="entry name" value="UbiA_prenyltransferase"/>
</dbReference>
<dbReference type="CDD" id="cd13961">
    <property type="entry name" value="PT_UbiA_DGGGPS"/>
    <property type="match status" value="1"/>
</dbReference>
<dbReference type="InterPro" id="IPR044878">
    <property type="entry name" value="UbiA_sf"/>
</dbReference>
<dbReference type="GO" id="GO:0016020">
    <property type="term" value="C:membrane"/>
    <property type="evidence" value="ECO:0007669"/>
    <property type="project" value="UniProtKB-SubCell"/>
</dbReference>
<dbReference type="AlphaFoldDB" id="A0A1H3VM74"/>
<feature type="transmembrane region" description="Helical" evidence="6">
    <location>
        <begin position="20"/>
        <end position="40"/>
    </location>
</feature>
<evidence type="ECO:0000256" key="5">
    <source>
        <dbReference type="ARBA" id="ARBA00023136"/>
    </source>
</evidence>
<evidence type="ECO:0000313" key="7">
    <source>
        <dbReference type="EMBL" id="SDZ75897.1"/>
    </source>
</evidence>
<comment type="subcellular location">
    <subcellularLocation>
        <location evidence="1">Membrane</location>
        <topology evidence="1">Multi-pass membrane protein</topology>
    </subcellularLocation>
</comment>
<feature type="transmembrane region" description="Helical" evidence="6">
    <location>
        <begin position="274"/>
        <end position="296"/>
    </location>
</feature>
<dbReference type="PANTHER" id="PTHR42723">
    <property type="entry name" value="CHLOROPHYLL SYNTHASE"/>
    <property type="match status" value="1"/>
</dbReference>
<evidence type="ECO:0000256" key="3">
    <source>
        <dbReference type="ARBA" id="ARBA00022692"/>
    </source>
</evidence>
<dbReference type="GO" id="GO:0016765">
    <property type="term" value="F:transferase activity, transferring alkyl or aryl (other than methyl) groups"/>
    <property type="evidence" value="ECO:0007669"/>
    <property type="project" value="InterPro"/>
</dbReference>
<evidence type="ECO:0000256" key="1">
    <source>
        <dbReference type="ARBA" id="ARBA00004141"/>
    </source>
</evidence>
<feature type="transmembrane region" description="Helical" evidence="6">
    <location>
        <begin position="52"/>
        <end position="71"/>
    </location>
</feature>
<feature type="transmembrane region" description="Helical" evidence="6">
    <location>
        <begin position="171"/>
        <end position="189"/>
    </location>
</feature>
<dbReference type="PANTHER" id="PTHR42723:SF1">
    <property type="entry name" value="CHLOROPHYLL SYNTHASE, CHLOROPLASTIC"/>
    <property type="match status" value="1"/>
</dbReference>
<keyword evidence="4 6" id="KW-1133">Transmembrane helix</keyword>
<keyword evidence="5 6" id="KW-0472">Membrane</keyword>
<dbReference type="STRING" id="908615.SAMN05421540_101184"/>
<keyword evidence="8" id="KW-1185">Reference proteome</keyword>
<proteinExistence type="predicted"/>
<gene>
    <name evidence="7" type="ORF">SAMN05421540_101184</name>
</gene>
<feature type="transmembrane region" description="Helical" evidence="6">
    <location>
        <begin position="142"/>
        <end position="165"/>
    </location>
</feature>
<dbReference type="Gene3D" id="1.10.357.140">
    <property type="entry name" value="UbiA prenyltransferase"/>
    <property type="match status" value="1"/>
</dbReference>
<dbReference type="Proteomes" id="UP000198820">
    <property type="component" value="Unassembled WGS sequence"/>
</dbReference>
<reference evidence="7 8" key="1">
    <citation type="submission" date="2016-10" db="EMBL/GenBank/DDBJ databases">
        <authorList>
            <person name="de Groot N.N."/>
        </authorList>
    </citation>
    <scope>NUCLEOTIDE SEQUENCE [LARGE SCALE GENOMIC DNA]</scope>
    <source>
        <strain evidence="7 8">DSM 23581</strain>
    </source>
</reference>
<accession>A0A1H3VM74</accession>
<dbReference type="RefSeq" id="WP_093238109.1">
    <property type="nucleotide sequence ID" value="NZ_FNQF01000001.1"/>
</dbReference>